<name>A0ABN8R4L1_9CNID</name>
<keyword evidence="1 3" id="KW-0853">WD repeat</keyword>
<feature type="region of interest" description="Disordered" evidence="4">
    <location>
        <begin position="764"/>
        <end position="785"/>
    </location>
</feature>
<dbReference type="PROSITE" id="PS51783">
    <property type="entry name" value="PH_BEACH"/>
    <property type="match status" value="1"/>
</dbReference>
<dbReference type="InterPro" id="IPR036372">
    <property type="entry name" value="BEACH_dom_sf"/>
</dbReference>
<dbReference type="Gene3D" id="2.130.10.10">
    <property type="entry name" value="YVTN repeat-like/Quinoprotein amine dehydrogenase"/>
    <property type="match status" value="1"/>
</dbReference>
<feature type="domain" description="BEACH-type PH" evidence="6">
    <location>
        <begin position="1658"/>
        <end position="1750"/>
    </location>
</feature>
<proteinExistence type="predicted"/>
<dbReference type="SUPFAM" id="SSF81837">
    <property type="entry name" value="BEACH domain"/>
    <property type="match status" value="1"/>
</dbReference>
<feature type="region of interest" description="Disordered" evidence="4">
    <location>
        <begin position="1633"/>
        <end position="1653"/>
    </location>
</feature>
<dbReference type="InterPro" id="IPR000409">
    <property type="entry name" value="BEACH_dom"/>
</dbReference>
<evidence type="ECO:0000256" key="1">
    <source>
        <dbReference type="ARBA" id="ARBA00022574"/>
    </source>
</evidence>
<dbReference type="SUPFAM" id="SSF50978">
    <property type="entry name" value="WD40 repeat-like"/>
    <property type="match status" value="1"/>
</dbReference>
<dbReference type="PANTHER" id="PTHR13743">
    <property type="entry name" value="BEIGE/BEACH-RELATED"/>
    <property type="match status" value="1"/>
</dbReference>
<dbReference type="PANTHER" id="PTHR13743:SF112">
    <property type="entry name" value="BEACH DOMAIN-CONTAINING PROTEIN"/>
    <property type="match status" value="1"/>
</dbReference>
<protein>
    <recommendedName>
        <fullName evidence="9">Neurobeachin-like protein 1</fullName>
    </recommendedName>
</protein>
<dbReference type="InterPro" id="IPR011989">
    <property type="entry name" value="ARM-like"/>
</dbReference>
<dbReference type="PROSITE" id="PS50294">
    <property type="entry name" value="WD_REPEATS_REGION"/>
    <property type="match status" value="1"/>
</dbReference>
<dbReference type="Gene3D" id="1.10.1540.10">
    <property type="entry name" value="BEACH domain"/>
    <property type="match status" value="1"/>
</dbReference>
<dbReference type="PROSITE" id="PS50082">
    <property type="entry name" value="WD_REPEATS_2"/>
    <property type="match status" value="2"/>
</dbReference>
<dbReference type="InterPro" id="IPR013320">
    <property type="entry name" value="ConA-like_dom_sf"/>
</dbReference>
<dbReference type="InterPro" id="IPR001680">
    <property type="entry name" value="WD40_rpt"/>
</dbReference>
<dbReference type="SUPFAM" id="SSF48371">
    <property type="entry name" value="ARM repeat"/>
    <property type="match status" value="2"/>
</dbReference>
<organism evidence="7 8">
    <name type="scientific">Porites lobata</name>
    <dbReference type="NCBI Taxonomy" id="104759"/>
    <lineage>
        <taxon>Eukaryota</taxon>
        <taxon>Metazoa</taxon>
        <taxon>Cnidaria</taxon>
        <taxon>Anthozoa</taxon>
        <taxon>Hexacorallia</taxon>
        <taxon>Scleractinia</taxon>
        <taxon>Fungiina</taxon>
        <taxon>Poritidae</taxon>
        <taxon>Porites</taxon>
    </lineage>
</organism>
<reference evidence="7 8" key="1">
    <citation type="submission" date="2022-05" db="EMBL/GenBank/DDBJ databases">
        <authorList>
            <consortium name="Genoscope - CEA"/>
            <person name="William W."/>
        </authorList>
    </citation>
    <scope>NUCLEOTIDE SEQUENCE [LARGE SCALE GENOMIC DNA]</scope>
</reference>
<evidence type="ECO:0000313" key="7">
    <source>
        <dbReference type="EMBL" id="CAH3174333.1"/>
    </source>
</evidence>
<dbReference type="CDD" id="cd06071">
    <property type="entry name" value="Beach"/>
    <property type="match status" value="1"/>
</dbReference>
<dbReference type="Proteomes" id="UP001159405">
    <property type="component" value="Unassembled WGS sequence"/>
</dbReference>
<accession>A0ABN8R4L1</accession>
<dbReference type="InterPro" id="IPR050865">
    <property type="entry name" value="BEACH_Domain"/>
</dbReference>
<dbReference type="Gene3D" id="1.25.10.10">
    <property type="entry name" value="Leucine-rich Repeat Variant"/>
    <property type="match status" value="1"/>
</dbReference>
<dbReference type="EMBL" id="CALNXK010000190">
    <property type="protein sequence ID" value="CAH3174333.1"/>
    <property type="molecule type" value="Genomic_DNA"/>
</dbReference>
<dbReference type="Pfam" id="PF02138">
    <property type="entry name" value="Beach"/>
    <property type="match status" value="1"/>
</dbReference>
<comment type="caution">
    <text evidence="7">The sequence shown here is derived from an EMBL/GenBank/DDBJ whole genome shotgun (WGS) entry which is preliminary data.</text>
</comment>
<dbReference type="SUPFAM" id="SSF49899">
    <property type="entry name" value="Concanavalin A-like lectins/glucanases"/>
    <property type="match status" value="1"/>
</dbReference>
<evidence type="ECO:0000256" key="4">
    <source>
        <dbReference type="SAM" id="MobiDB-lite"/>
    </source>
</evidence>
<dbReference type="InterPro" id="IPR031570">
    <property type="entry name" value="NBEA/BDCP_DUF4704"/>
</dbReference>
<dbReference type="Pfam" id="PF16057">
    <property type="entry name" value="DUF4800"/>
    <property type="match status" value="1"/>
</dbReference>
<dbReference type="CDD" id="cd01201">
    <property type="entry name" value="PH_BEACH"/>
    <property type="match status" value="1"/>
</dbReference>
<dbReference type="PROSITE" id="PS50197">
    <property type="entry name" value="BEACH"/>
    <property type="match status" value="1"/>
</dbReference>
<evidence type="ECO:0000313" key="8">
    <source>
        <dbReference type="Proteomes" id="UP001159405"/>
    </source>
</evidence>
<dbReference type="InterPro" id="IPR023362">
    <property type="entry name" value="PH-BEACH_dom"/>
</dbReference>
<evidence type="ECO:0000259" key="5">
    <source>
        <dbReference type="PROSITE" id="PS50197"/>
    </source>
</evidence>
<dbReference type="InterPro" id="IPR036322">
    <property type="entry name" value="WD40_repeat_dom_sf"/>
</dbReference>
<dbReference type="Pfam" id="PF20425">
    <property type="entry name" value="Neurobeachin"/>
    <property type="match status" value="1"/>
</dbReference>
<dbReference type="Gene3D" id="2.30.29.30">
    <property type="entry name" value="Pleckstrin-homology domain (PH domain)/Phosphotyrosine-binding domain (PTB)"/>
    <property type="match status" value="1"/>
</dbReference>
<keyword evidence="8" id="KW-1185">Reference proteome</keyword>
<gene>
    <name evidence="7" type="ORF">PLOB_00015145</name>
</gene>
<dbReference type="Pfam" id="PF14844">
    <property type="entry name" value="PH_BEACH"/>
    <property type="match status" value="1"/>
</dbReference>
<dbReference type="Pfam" id="PF15787">
    <property type="entry name" value="DUF4704"/>
    <property type="match status" value="1"/>
</dbReference>
<evidence type="ECO:0008006" key="9">
    <source>
        <dbReference type="Google" id="ProtNLM"/>
    </source>
</evidence>
<evidence type="ECO:0000256" key="2">
    <source>
        <dbReference type="ARBA" id="ARBA00022737"/>
    </source>
</evidence>
<evidence type="ECO:0000259" key="6">
    <source>
        <dbReference type="PROSITE" id="PS51783"/>
    </source>
</evidence>
<dbReference type="PROSITE" id="PS00678">
    <property type="entry name" value="WD_REPEATS_1"/>
    <property type="match status" value="1"/>
</dbReference>
<dbReference type="SUPFAM" id="SSF50729">
    <property type="entry name" value="PH domain-like"/>
    <property type="match status" value="1"/>
</dbReference>
<feature type="compositionally biased region" description="Polar residues" evidence="4">
    <location>
        <begin position="773"/>
        <end position="785"/>
    </location>
</feature>
<feature type="domain" description="BEACH" evidence="5">
    <location>
        <begin position="1763"/>
        <end position="2054"/>
    </location>
</feature>
<feature type="repeat" description="WD" evidence="3">
    <location>
        <begin position="2261"/>
        <end position="2302"/>
    </location>
</feature>
<dbReference type="SMART" id="SM00320">
    <property type="entry name" value="WD40"/>
    <property type="match status" value="3"/>
</dbReference>
<dbReference type="SMART" id="SM01026">
    <property type="entry name" value="Beach"/>
    <property type="match status" value="1"/>
</dbReference>
<dbReference type="InterPro" id="IPR046852">
    <property type="entry name" value="Neurobeachin_a-sol"/>
</dbReference>
<dbReference type="InterPro" id="IPR046851">
    <property type="entry name" value="NBCH_WD40"/>
</dbReference>
<keyword evidence="2" id="KW-0677">Repeat</keyword>
<dbReference type="InterPro" id="IPR016024">
    <property type="entry name" value="ARM-type_fold"/>
</dbReference>
<dbReference type="InterPro" id="IPR011993">
    <property type="entry name" value="PH-like_dom_sf"/>
</dbReference>
<dbReference type="InterPro" id="IPR015943">
    <property type="entry name" value="WD40/YVTN_repeat-like_dom_sf"/>
</dbReference>
<dbReference type="InterPro" id="IPR019775">
    <property type="entry name" value="WD40_repeat_CS"/>
</dbReference>
<dbReference type="Pfam" id="PF20426">
    <property type="entry name" value="NBCH_WD40"/>
    <property type="match status" value="1"/>
</dbReference>
<feature type="repeat" description="WD" evidence="3">
    <location>
        <begin position="2210"/>
        <end position="2243"/>
    </location>
</feature>
<evidence type="ECO:0000256" key="3">
    <source>
        <dbReference type="PROSITE-ProRule" id="PRU00221"/>
    </source>
</evidence>
<sequence length="2426" mass="275538">MTTKMADEYPERLLGQDEEGMLADPEQVWSYLNGKEPIIRNKGEAVIRRRRRDMGGVRESSSSNITPAVTENLFRILEMQEDINNPTELIDDKNIALDSKCLERAVACLVKIIHLIHHEDIRNQHQCLLDTPSLLKTFLEILSQRDKCHESPVHFAKTLCMLDAIPRILDCNNYEELQAVFVGVGCFEHIISVLDYECQSADDQSRLYQSCMLAIQRITHSSPAAQEVFKFSVSFEKLCHYLKRLESPTEEFFQLLFNWVVEGVYTEGSKVINNVDVVLLLLSWLPSLSVERKRYVTDIIRRLCRFSTHNAMLCSTNGVFSEVVTILEGDTQNIDNLWAESLIGILEAIGSHSVTSSELKKMISLFSPLENGQQVAFAYRLLQALVKISFSSSRLRSKHFFDLNHPSAGISVPGLQKWPGNSFTFHAWVCLGPLDMKEMKGKRKASSERKIFHYRRNLYSFFTSSGAGVEAFFSTTGHLIVAVCNKKEYTTVTVPVCQLCDRKWHSLAIAHMSSRRPFSPSTVSVYIDGVLKINCPLKFPSLNEDLAVCQIGFGVPQTVCSPKELDVKATPQFKFPFSFSGSASDRNASPHCSTISAGSQDYVWGVPTSLQGQLGPVCVFSEGLQENSITALHAAGPNDINLFQPVDAATSTQQALFDLSLKLVLFYNSKAGREHMCCDLTPAQPGREQLNGRLTGHRCTTWDMKDVLRCIGGMKIFLPLLEQISYFQPSTRCHGNSEQLKLFDLEKSTDEKVAGILERYLSPSCTSDEDQSENSLPSVGESNSACAEEKEEEEWVFIRDNFDLRVYKKDLYRLCKSQNCNGVALFLFLLLSILTGHDIKDEEFAETLSYVGSILRNMDIQFINVQVLRSLQALVECVNNETILQSIYENLLFDFRIWSSSDFNVRIGHIQFISTQIKDNPVRFRSEYGVRFFLDIISQYYGEDASMSNSAGRKHDNQVQLPQEEIKIIRASLLGLIKFYLTEKVKREEVWYIVEYLTCVTDPQQIQEVIDVLLSLCERATKSKMAKRLSDPRFIPVFVTLLINHRNEDLRLKILKLMADIMTSHSVPEGNRPYWHLKPIGMSAVTEKLSDDVSLALVKSLLRLGVSEHDESKGVDVLMHYQVVLAVLEMIENGDLETKLLVNHMILRSLDANHLSLTRCAKEYGWHVTLLRQITGPFGRLHGYSDVSNHNADVKEEKRRGEEDLIDTVLEIVFRVMWKGVEGFREYDWKVRGQAIAAVSIISSAETFLVPFRVVERRLLELCLQGAVQDIKVSGQTGEAETQNALMVMRLVEDFLFTPAGIAGAGNDESADTWSVKLVENVVLLLEVLNVWDESEDNVEWEEMSQVGVRILLAFMSQPQTEYCATASSKLTKLLKARKISSQGELCYIIGHLYQAFDASRQKEKCENYTFIVPVLRLLLFKYHETLPLTIYIPTFSADRSQLLAQEDFLQLMESEELKAMIKQQINPAMKQYENAFSKTSLASGRFLMDCLSGLTVSVNNKEKVREESREKFDEQITRPFKNLQDSQRESLKNLPVQKEHHKNAIARQWNVLKRTLMSERSPWGSKFPTELHWKLSSTENFQRMRLKFKRNYTFTPHTDASRTRDNITDEVDARVASVPVRVAKEAVVQNVDEDKLEDDDPGSPTGKATRERMRAISETERTLLGEKCELITLMDIVPGKFEITNTHVYFYADDPAGRDFHWPLTELREVHLRRHNLRRSALELFLIDQTNYFLNFNKETRNKVYKKIMSLRPRNLYYIGARSPANLLRASGLTEKWVHREISNFEYLMQLNTISGRTYNDLSQYPVFPWVLVDYTSKELRLDDPSVYRDLSKPVGALNPHRVDALKERYDGFVDPSGLIAKFHYGSHYSSSAGVLHYMLRVEPFTTLHVKLQSGRFDCADRQFHNIASSWDSIYSKGGDVKELIPEFFYFPDFLVNSNRFDLGRLQRGEAVDDVILPTWASSPEDFVQKHRQALESDYVSAHLHQWIDLIFGYKQKGPAAAEALNVFYYCTYEGAVDLDAITDPAERLATEGMINNFGQTPTQLLTQPHPQRMSLEELAKSKTTKNAGTSKTLANVFQSFDVLKAYFVNVSDTADPLVFTAVSKVHSRSLIHSGMPENMITITQNGILGLHDWLPYSKNRAKPFTFECDPSLSSPRLRRRIAGPFTPDLHVSSHLFTVTHDAKLIITAGHWDNSFRVFTSKGRLLSRIVAHTDVITCVSLDDDGHHLITGSRDTTCRLWEITHQGGMAQELLRTPLETLYGHDKPITCVAMSWELNMAVSGSQDGTCIIYTARKGEYVLTLRPMGMQLNHCHVTSLALSEHGNIVVYCKQESNRALCRYSINGKLLSKDVKLKDDVAALFISNEYVVTGDSKGRLEIRTLHSFQVVKKMNLLLPIRSVSLARDGTHFFVCLDDGKLIIIAAESG</sequence>